<reference evidence="4 5" key="2">
    <citation type="submission" date="2025-04" db="UniProtKB">
        <authorList>
            <consortium name="RefSeq"/>
        </authorList>
    </citation>
    <scope>IDENTIFICATION</scope>
    <source>
        <strain evidence="4 5">DH4</strain>
        <tissue evidence="4 5">Whole body</tissue>
    </source>
</reference>
<accession>A0A7M7ML16</accession>
<dbReference type="RefSeq" id="XP_026297567.1">
    <property type="nucleotide sequence ID" value="XM_026441782.1"/>
</dbReference>
<dbReference type="AlphaFoldDB" id="A0A7M7ML16"/>
<organism evidence="2">
    <name type="scientific">Apis mellifera</name>
    <name type="common">Honeybee</name>
    <dbReference type="NCBI Taxonomy" id="7460"/>
    <lineage>
        <taxon>Eukaryota</taxon>
        <taxon>Metazoa</taxon>
        <taxon>Ecdysozoa</taxon>
        <taxon>Arthropoda</taxon>
        <taxon>Hexapoda</taxon>
        <taxon>Insecta</taxon>
        <taxon>Pterygota</taxon>
        <taxon>Neoptera</taxon>
        <taxon>Endopterygota</taxon>
        <taxon>Hymenoptera</taxon>
        <taxon>Apocrita</taxon>
        <taxon>Aculeata</taxon>
        <taxon>Apoidea</taxon>
        <taxon>Anthophila</taxon>
        <taxon>Apidae</taxon>
        <taxon>Apis</taxon>
    </lineage>
</organism>
<gene>
    <name evidence="4 5" type="primary">LOC100577159</name>
</gene>
<feature type="coiled-coil region" evidence="1">
    <location>
        <begin position="5"/>
        <end position="32"/>
    </location>
</feature>
<evidence type="ECO:0000313" key="2">
    <source>
        <dbReference type="EnsemblMetazoa" id="XP_026297566"/>
    </source>
</evidence>
<proteinExistence type="predicted"/>
<accession>A0A8B8H0Q4</accession>
<dbReference type="EnsemblMetazoa" id="XM_026441781">
    <property type="protein sequence ID" value="XP_026297566"/>
    <property type="gene ID" value="LOC100577159"/>
</dbReference>
<protein>
    <submittedName>
        <fullName evidence="4 5">Protein PFC0760c isoform X1</fullName>
    </submittedName>
</protein>
<name>A0A7M7ML16_APIME</name>
<accession>A0A7M7ML13</accession>
<dbReference type="OrthoDB" id="7695857at2759"/>
<dbReference type="GeneID" id="100577159"/>
<dbReference type="KEGG" id="ame:100577159"/>
<accession>A0A8B8H0Q7</accession>
<evidence type="ECO:0000313" key="5">
    <source>
        <dbReference type="RefSeq" id="XP_026297567.1"/>
    </source>
</evidence>
<evidence type="ECO:0000313" key="4">
    <source>
        <dbReference type="RefSeq" id="XP_026297566.1"/>
    </source>
</evidence>
<evidence type="ECO:0000313" key="3">
    <source>
        <dbReference type="Proteomes" id="UP000005203"/>
    </source>
</evidence>
<evidence type="ECO:0000256" key="1">
    <source>
        <dbReference type="SAM" id="Coils"/>
    </source>
</evidence>
<dbReference type="Proteomes" id="UP000005203">
    <property type="component" value="Linkage group LG7"/>
</dbReference>
<dbReference type="EnsemblMetazoa" id="XM_026441782">
    <property type="protein sequence ID" value="XP_026297567"/>
    <property type="gene ID" value="LOC100577159"/>
</dbReference>
<sequence length="480" mass="56422">MDSRQRYLEEQLQRRESEASELRRNLHELSGKFFQLERAFEINLQSQARQEVEFNRMKVEYEELRKLNVESAQARTKLNSILMNTTTERDHWKNAFLQQRGDIKRERIGWGNAMDLVKRECEDILKQTRESAEKQFHEMVELYNESREKVSLLEGQVGEYEDVKREHENRSLELANLLETLKRFDVDVGSVCQLGAEALRNLTESGNLFEASMKNLRHLAWTVKERKDEPQLVLLREQNSVLREVVKNLKRKFQMLNQTHNEIPEKEYEERHERMLLENTTQNNNDKLLYESDFDKNIVPAVENSVINSLIHENNNNYTKECKGHVENEMRGLTDGCKNDNRNKRFDIESTKIDKCGRILCIESHSNGTIYEEYVIKLSINREIKIKYPIVLNNNEAMVRLEFMDNEIDYEKAPIDRMLILFKNIHAVVNVKQTGVPCSTQTTKIKTSNNFTQTSFTGINSFSRLNAGVTVSEKIFKFLL</sequence>
<feature type="coiled-coil region" evidence="1">
    <location>
        <begin position="150"/>
        <end position="180"/>
    </location>
</feature>
<keyword evidence="1" id="KW-0175">Coiled coil</keyword>
<reference evidence="2" key="1">
    <citation type="submission" date="2021-01" db="UniProtKB">
        <authorList>
            <consortium name="EnsemblMetazoa"/>
        </authorList>
    </citation>
    <scope>IDENTIFICATION</scope>
    <source>
        <strain evidence="2">DH4</strain>
    </source>
</reference>
<dbReference type="RefSeq" id="XP_026297566.1">
    <property type="nucleotide sequence ID" value="XM_026441781.1"/>
</dbReference>
<keyword evidence="3" id="KW-1185">Reference proteome</keyword>